<name>A0AA45C530_9BACT</name>
<keyword evidence="4 6" id="KW-1133">Transmembrane helix</keyword>
<feature type="transmembrane region" description="Helical" evidence="6">
    <location>
        <begin position="280"/>
        <end position="298"/>
    </location>
</feature>
<dbReference type="Gene3D" id="1.20.1250.20">
    <property type="entry name" value="MFS general substrate transporter like domains"/>
    <property type="match status" value="1"/>
</dbReference>
<dbReference type="PROSITE" id="PS50850">
    <property type="entry name" value="MFS"/>
    <property type="match status" value="1"/>
</dbReference>
<keyword evidence="2" id="KW-0813">Transport</keyword>
<keyword evidence="5 6" id="KW-0472">Membrane</keyword>
<feature type="transmembrane region" description="Helical" evidence="6">
    <location>
        <begin position="84"/>
        <end position="103"/>
    </location>
</feature>
<evidence type="ECO:0000256" key="2">
    <source>
        <dbReference type="ARBA" id="ARBA00022448"/>
    </source>
</evidence>
<protein>
    <submittedName>
        <fullName evidence="8">MFS transporter</fullName>
    </submittedName>
</protein>
<dbReference type="PANTHER" id="PTHR23511:SF34">
    <property type="entry name" value="SYNAPTIC VESICLE GLYCOPROTEIN 2"/>
    <property type="match status" value="1"/>
</dbReference>
<feature type="transmembrane region" description="Helical" evidence="6">
    <location>
        <begin position="109"/>
        <end position="131"/>
    </location>
</feature>
<dbReference type="AlphaFoldDB" id="A0AA45C530"/>
<feature type="transmembrane region" description="Helical" evidence="6">
    <location>
        <begin position="143"/>
        <end position="165"/>
    </location>
</feature>
<feature type="transmembrane region" description="Helical" evidence="6">
    <location>
        <begin position="328"/>
        <end position="350"/>
    </location>
</feature>
<keyword evidence="9" id="KW-1185">Reference proteome</keyword>
<feature type="transmembrane region" description="Helical" evidence="6">
    <location>
        <begin position="390"/>
        <end position="412"/>
    </location>
</feature>
<dbReference type="GO" id="GO:0022857">
    <property type="term" value="F:transmembrane transporter activity"/>
    <property type="evidence" value="ECO:0007669"/>
    <property type="project" value="InterPro"/>
</dbReference>
<evidence type="ECO:0000256" key="3">
    <source>
        <dbReference type="ARBA" id="ARBA00022692"/>
    </source>
</evidence>
<dbReference type="InterPro" id="IPR005829">
    <property type="entry name" value="Sugar_transporter_CS"/>
</dbReference>
<feature type="transmembrane region" description="Helical" evidence="6">
    <location>
        <begin position="18"/>
        <end position="40"/>
    </location>
</feature>
<comment type="subcellular location">
    <subcellularLocation>
        <location evidence="1">Membrane</location>
        <topology evidence="1">Multi-pass membrane protein</topology>
    </subcellularLocation>
</comment>
<evidence type="ECO:0000256" key="4">
    <source>
        <dbReference type="ARBA" id="ARBA00022989"/>
    </source>
</evidence>
<dbReference type="Proteomes" id="UP000245921">
    <property type="component" value="Unassembled WGS sequence"/>
</dbReference>
<keyword evidence="3 6" id="KW-0812">Transmembrane</keyword>
<sequence length="422" mass="47868">MTLDKVIDESISSGKRKLLLFITSLGWAYVAAGVMIMPFAQPMVMTEWNLSRNFAASLSSSGFIGMFLGALIAGLLSDKFGRKITSILFLTIATLFSFANGFATTPFNFIMFRVISGFGLGGLLPVLNTYLTEFLNVGIRGKYLVLLEASWAFGSIYMAIIHMIFGRYLGWNYDFIFMGIGLLPLILLLFVPESPKYLLIKDKKEEFKKLFKYDLKDISFKKQEKSSLKNILSKKYYKRTILVWLQWFTMSFGYYGIFIWIKGILFNKGIDFVKADWYTFYMYIAQLPGYLLAAYFIEKIGRRKSVLFFMIGTGISSIAFAYSSQNTIVLLMSLIVSIFTLGAWGLTYAYTPELYPTQYRGTANGTSSAVTRFSGFIAPYYTAFFLEKNIIFSGIIGIAILFIITGFLNFIFLPETKNVEVN</sequence>
<dbReference type="CDD" id="cd17316">
    <property type="entry name" value="MFS_SV2_like"/>
    <property type="match status" value="1"/>
</dbReference>
<reference evidence="8 9" key="1">
    <citation type="submission" date="2018-05" db="EMBL/GenBank/DDBJ databases">
        <title>Genomic Encyclopedia of Type Strains, Phase IV (KMG-IV): sequencing the most valuable type-strain genomes for metagenomic binning, comparative biology and taxonomic classification.</title>
        <authorList>
            <person name="Goeker M."/>
        </authorList>
    </citation>
    <scope>NUCLEOTIDE SEQUENCE [LARGE SCALE GENOMIC DNA]</scope>
    <source>
        <strain evidence="8 9">DSM 24906</strain>
    </source>
</reference>
<gene>
    <name evidence="8" type="ORF">C7380_12135</name>
</gene>
<organism evidence="8 9">
    <name type="scientific">Oceanotoga teriensis</name>
    <dbReference type="NCBI Taxonomy" id="515440"/>
    <lineage>
        <taxon>Bacteria</taxon>
        <taxon>Thermotogati</taxon>
        <taxon>Thermotogota</taxon>
        <taxon>Thermotogae</taxon>
        <taxon>Petrotogales</taxon>
        <taxon>Petrotogaceae</taxon>
        <taxon>Oceanotoga</taxon>
    </lineage>
</organism>
<evidence type="ECO:0000256" key="1">
    <source>
        <dbReference type="ARBA" id="ARBA00004141"/>
    </source>
</evidence>
<evidence type="ECO:0000313" key="9">
    <source>
        <dbReference type="Proteomes" id="UP000245921"/>
    </source>
</evidence>
<dbReference type="GO" id="GO:0016020">
    <property type="term" value="C:membrane"/>
    <property type="evidence" value="ECO:0007669"/>
    <property type="project" value="UniProtKB-SubCell"/>
</dbReference>
<evidence type="ECO:0000259" key="7">
    <source>
        <dbReference type="PROSITE" id="PS50850"/>
    </source>
</evidence>
<dbReference type="InterPro" id="IPR020846">
    <property type="entry name" value="MFS_dom"/>
</dbReference>
<dbReference type="EMBL" id="QGGI01000021">
    <property type="protein sequence ID" value="PWJ87905.1"/>
    <property type="molecule type" value="Genomic_DNA"/>
</dbReference>
<evidence type="ECO:0000256" key="5">
    <source>
        <dbReference type="ARBA" id="ARBA00023136"/>
    </source>
</evidence>
<proteinExistence type="predicted"/>
<evidence type="ECO:0000256" key="6">
    <source>
        <dbReference type="SAM" id="Phobius"/>
    </source>
</evidence>
<dbReference type="PANTHER" id="PTHR23511">
    <property type="entry name" value="SYNAPTIC VESICLE GLYCOPROTEIN 2"/>
    <property type="match status" value="1"/>
</dbReference>
<dbReference type="PROSITE" id="PS00217">
    <property type="entry name" value="SUGAR_TRANSPORT_2"/>
    <property type="match status" value="1"/>
</dbReference>
<dbReference type="Pfam" id="PF00083">
    <property type="entry name" value="Sugar_tr"/>
    <property type="match status" value="1"/>
</dbReference>
<evidence type="ECO:0000313" key="8">
    <source>
        <dbReference type="EMBL" id="PWJ87905.1"/>
    </source>
</evidence>
<comment type="caution">
    <text evidence="8">The sequence shown here is derived from an EMBL/GenBank/DDBJ whole genome shotgun (WGS) entry which is preliminary data.</text>
</comment>
<feature type="domain" description="Major facilitator superfamily (MFS) profile" evidence="7">
    <location>
        <begin position="19"/>
        <end position="417"/>
    </location>
</feature>
<dbReference type="RefSeq" id="WP_109606124.1">
    <property type="nucleotide sequence ID" value="NZ_QGGI01000021.1"/>
</dbReference>
<feature type="transmembrane region" description="Helical" evidence="6">
    <location>
        <begin position="241"/>
        <end position="260"/>
    </location>
</feature>
<feature type="transmembrane region" description="Helical" evidence="6">
    <location>
        <begin position="305"/>
        <end position="322"/>
    </location>
</feature>
<dbReference type="InterPro" id="IPR036259">
    <property type="entry name" value="MFS_trans_sf"/>
</dbReference>
<feature type="transmembrane region" description="Helical" evidence="6">
    <location>
        <begin position="171"/>
        <end position="191"/>
    </location>
</feature>
<feature type="transmembrane region" description="Helical" evidence="6">
    <location>
        <begin position="60"/>
        <end position="77"/>
    </location>
</feature>
<dbReference type="SUPFAM" id="SSF103473">
    <property type="entry name" value="MFS general substrate transporter"/>
    <property type="match status" value="1"/>
</dbReference>
<dbReference type="InterPro" id="IPR005828">
    <property type="entry name" value="MFS_sugar_transport-like"/>
</dbReference>
<accession>A0AA45C530</accession>